<name>A0AAU7Q9R4_9GAMM</name>
<reference evidence="1" key="1">
    <citation type="submission" date="2024-06" db="EMBL/GenBank/DDBJ databases">
        <authorList>
            <person name="Coelho C."/>
            <person name="Bento M."/>
            <person name="Garcia E."/>
            <person name="Camelo A."/>
            <person name="Brandao I."/>
            <person name="Espirito Santo C."/>
            <person name="Trovao J."/>
            <person name="Verissimo A."/>
            <person name="Costa J."/>
            <person name="Tiago I."/>
        </authorList>
    </citation>
    <scope>NUCLEOTIDE SEQUENCE</scope>
    <source>
        <strain evidence="1">KWT182</strain>
    </source>
</reference>
<proteinExistence type="predicted"/>
<gene>
    <name evidence="1" type="ORF">ABK905_25685</name>
</gene>
<organism evidence="1">
    <name type="scientific">Acerihabitans sp. KWT182</name>
    <dbReference type="NCBI Taxonomy" id="3157919"/>
    <lineage>
        <taxon>Bacteria</taxon>
        <taxon>Pseudomonadati</taxon>
        <taxon>Pseudomonadota</taxon>
        <taxon>Gammaproteobacteria</taxon>
        <taxon>Enterobacterales</taxon>
        <taxon>Pectobacteriaceae</taxon>
        <taxon>Acerihabitans</taxon>
    </lineage>
</organism>
<evidence type="ECO:0000313" key="1">
    <source>
        <dbReference type="EMBL" id="XBS69662.1"/>
    </source>
</evidence>
<protein>
    <submittedName>
        <fullName evidence="1">Uncharacterized protein</fullName>
    </submittedName>
</protein>
<accession>A0AAU7Q9R4</accession>
<sequence>MDFQQSGVVQNAANIPLAAWPITAINRGIKWHDNDALLFNNTSVYMHNTWDY</sequence>
<dbReference type="EMBL" id="CP157947">
    <property type="protein sequence ID" value="XBS69662.1"/>
    <property type="molecule type" value="Genomic_DNA"/>
</dbReference>
<dbReference type="AlphaFoldDB" id="A0AAU7Q9R4"/>